<evidence type="ECO:0000259" key="2">
    <source>
        <dbReference type="SMART" id="SM00829"/>
    </source>
</evidence>
<dbReference type="Pfam" id="PF16884">
    <property type="entry name" value="ADH_N_2"/>
    <property type="match status" value="1"/>
</dbReference>
<evidence type="ECO:0000313" key="4">
    <source>
        <dbReference type="Proteomes" id="UP001596189"/>
    </source>
</evidence>
<dbReference type="InterPro" id="IPR036291">
    <property type="entry name" value="NAD(P)-bd_dom_sf"/>
</dbReference>
<dbReference type="PANTHER" id="PTHR43205:SF7">
    <property type="entry name" value="PROSTAGLANDIN REDUCTASE 1"/>
    <property type="match status" value="1"/>
</dbReference>
<dbReference type="SUPFAM" id="SSF50129">
    <property type="entry name" value="GroES-like"/>
    <property type="match status" value="1"/>
</dbReference>
<dbReference type="InterPro" id="IPR011032">
    <property type="entry name" value="GroES-like_sf"/>
</dbReference>
<dbReference type="EMBL" id="JBHSRD010000008">
    <property type="protein sequence ID" value="MFC6009046.1"/>
    <property type="molecule type" value="Genomic_DNA"/>
</dbReference>
<dbReference type="Pfam" id="PF00107">
    <property type="entry name" value="ADH_zinc_N"/>
    <property type="match status" value="1"/>
</dbReference>
<feature type="domain" description="Enoyl reductase (ER)" evidence="2">
    <location>
        <begin position="18"/>
        <end position="334"/>
    </location>
</feature>
<dbReference type="InterPro" id="IPR045010">
    <property type="entry name" value="MDR_fam"/>
</dbReference>
<keyword evidence="4" id="KW-1185">Reference proteome</keyword>
<reference evidence="4" key="1">
    <citation type="journal article" date="2019" name="Int. J. Syst. Evol. Microbiol.">
        <title>The Global Catalogue of Microorganisms (GCM) 10K type strain sequencing project: providing services to taxonomists for standard genome sequencing and annotation.</title>
        <authorList>
            <consortium name="The Broad Institute Genomics Platform"/>
            <consortium name="The Broad Institute Genome Sequencing Center for Infectious Disease"/>
            <person name="Wu L."/>
            <person name="Ma J."/>
        </authorList>
    </citation>
    <scope>NUCLEOTIDE SEQUENCE [LARGE SCALE GENOMIC DNA]</scope>
    <source>
        <strain evidence="4">KACC 14249</strain>
    </source>
</reference>
<accession>A0ABW1JJI6</accession>
<gene>
    <name evidence="3" type="ORF">ACFQDO_18070</name>
</gene>
<dbReference type="Gene3D" id="3.90.180.10">
    <property type="entry name" value="Medium-chain alcohol dehydrogenases, catalytic domain"/>
    <property type="match status" value="1"/>
</dbReference>
<dbReference type="Proteomes" id="UP001596189">
    <property type="component" value="Unassembled WGS sequence"/>
</dbReference>
<sequence length="340" mass="35999">MPVTSAAWHLVRRPNGEVVDDDVALVEHELDDPGPGEVLVRNTWLSVDPYMRGRMNDAKSYVAPFALDEPMDGGAVGVVEQVGPDVEGLAVGDTVLHGLGWRERAVLPGRRTQRVDVELAPPQAYLGALGMPGLTAYAGLLDVAAMQEGDVVFVSAAAGAVGSLVCQIARLKGASQVIGSAGGPAKTQWLLDELGVTHALDYKAAPIRQQLREVAPEGIDVYFDNVGGDHLEAAIGALRLHGRAALCGAVSAYNATEPPPGPRNLVRLVQNRLTLRGFLVGDHADARPRFLTDMAGWLAEGKITWRETVTEGIGSAPEAFRSLLSGGNTGKMLVRLEPDS</sequence>
<dbReference type="PANTHER" id="PTHR43205">
    <property type="entry name" value="PROSTAGLANDIN REDUCTASE"/>
    <property type="match status" value="1"/>
</dbReference>
<organism evidence="3 4">
    <name type="scientific">Angustibacter luteus</name>
    <dbReference type="NCBI Taxonomy" id="658456"/>
    <lineage>
        <taxon>Bacteria</taxon>
        <taxon>Bacillati</taxon>
        <taxon>Actinomycetota</taxon>
        <taxon>Actinomycetes</taxon>
        <taxon>Kineosporiales</taxon>
        <taxon>Kineosporiaceae</taxon>
    </lineage>
</organism>
<dbReference type="SMART" id="SM00829">
    <property type="entry name" value="PKS_ER"/>
    <property type="match status" value="1"/>
</dbReference>
<protein>
    <submittedName>
        <fullName evidence="3">NADP-dependent oxidoreductase</fullName>
    </submittedName>
</protein>
<proteinExistence type="predicted"/>
<dbReference type="CDD" id="cd05288">
    <property type="entry name" value="PGDH"/>
    <property type="match status" value="1"/>
</dbReference>
<dbReference type="InterPro" id="IPR041694">
    <property type="entry name" value="ADH_N_2"/>
</dbReference>
<comment type="caution">
    <text evidence="3">The sequence shown here is derived from an EMBL/GenBank/DDBJ whole genome shotgun (WGS) entry which is preliminary data.</text>
</comment>
<dbReference type="InterPro" id="IPR013149">
    <property type="entry name" value="ADH-like_C"/>
</dbReference>
<evidence type="ECO:0000256" key="1">
    <source>
        <dbReference type="ARBA" id="ARBA00023002"/>
    </source>
</evidence>
<dbReference type="InterPro" id="IPR020843">
    <property type="entry name" value="ER"/>
</dbReference>
<dbReference type="SUPFAM" id="SSF51735">
    <property type="entry name" value="NAD(P)-binding Rossmann-fold domains"/>
    <property type="match status" value="1"/>
</dbReference>
<dbReference type="RefSeq" id="WP_345717574.1">
    <property type="nucleotide sequence ID" value="NZ_BAABFP010000007.1"/>
</dbReference>
<evidence type="ECO:0000313" key="3">
    <source>
        <dbReference type="EMBL" id="MFC6009046.1"/>
    </source>
</evidence>
<name>A0ABW1JJI6_9ACTN</name>
<dbReference type="Gene3D" id="3.40.50.720">
    <property type="entry name" value="NAD(P)-binding Rossmann-like Domain"/>
    <property type="match status" value="1"/>
</dbReference>
<keyword evidence="1" id="KW-0560">Oxidoreductase</keyword>